<dbReference type="RefSeq" id="WP_034540383.1">
    <property type="nucleotide sequence ID" value="NZ_CABFNH010000020.1"/>
</dbReference>
<accession>A0A099Y920</accession>
<evidence type="ECO:0000313" key="2">
    <source>
        <dbReference type="EMBL" id="VTZ91528.1"/>
    </source>
</evidence>
<gene>
    <name evidence="2" type="ORF">LMUP508_01462</name>
    <name evidence="1" type="ORF">LX03_06955</name>
</gene>
<protein>
    <recommendedName>
        <fullName evidence="5">XkdX family protein</fullName>
    </recommendedName>
</protein>
<dbReference type="Proteomes" id="UP000030001">
    <property type="component" value="Unassembled WGS sequence"/>
</dbReference>
<dbReference type="AlphaFoldDB" id="A0A099Y920"/>
<dbReference type="InterPro" id="IPR010022">
    <property type="entry name" value="XkdX"/>
</dbReference>
<organism evidence="1 3">
    <name type="scientific">Limosilactobacillus mucosae</name>
    <name type="common">Lactobacillus mucosae</name>
    <dbReference type="NCBI Taxonomy" id="97478"/>
    <lineage>
        <taxon>Bacteria</taxon>
        <taxon>Bacillati</taxon>
        <taxon>Bacillota</taxon>
        <taxon>Bacilli</taxon>
        <taxon>Lactobacillales</taxon>
        <taxon>Lactobacillaceae</taxon>
        <taxon>Limosilactobacillus</taxon>
    </lineage>
</organism>
<evidence type="ECO:0000313" key="1">
    <source>
        <dbReference type="EMBL" id="KGL66784.1"/>
    </source>
</evidence>
<dbReference type="EMBL" id="JROC01000033">
    <property type="protein sequence ID" value="KGL66784.1"/>
    <property type="molecule type" value="Genomic_DNA"/>
</dbReference>
<sequence>MMSEFDFVKQLYLWGSPIDCYVQYNWITNDQYKEITGKDYVDASTSTSAGASESTSTDASQA</sequence>
<reference evidence="2 4" key="2">
    <citation type="submission" date="2019-06" db="EMBL/GenBank/DDBJ databases">
        <authorList>
            <person name="Rodrigo-Torres L."/>
            <person name="Arahal R. D."/>
            <person name="Lucena T."/>
        </authorList>
    </citation>
    <scope>NUCLEOTIDE SEQUENCE [LARGE SCALE GENOMIC DNA]</scope>
    <source>
        <strain evidence="2 4">INIA P508</strain>
    </source>
</reference>
<dbReference type="Pfam" id="PF09693">
    <property type="entry name" value="Phage_XkdX"/>
    <property type="match status" value="1"/>
</dbReference>
<proteinExistence type="predicted"/>
<reference evidence="1 3" key="1">
    <citation type="submission" date="2014-09" db="EMBL/GenBank/DDBJ databases">
        <title>Lactobacillus mucosae CRL573 Genome Sequencing.</title>
        <authorList>
            <person name="Bleckwedel J."/>
            <person name="Teran L.C."/>
            <person name="Bonacina J."/>
            <person name="Saavedra L."/>
            <person name="Mozzi F.B."/>
            <person name="Raya R.R."/>
        </authorList>
    </citation>
    <scope>NUCLEOTIDE SEQUENCE [LARGE SCALE GENOMIC DNA]</scope>
    <source>
        <strain evidence="1 3">CRL573</strain>
    </source>
</reference>
<dbReference type="Proteomes" id="UP000365705">
    <property type="component" value="Unassembled WGS sequence"/>
</dbReference>
<dbReference type="EMBL" id="CABFNH010000020">
    <property type="protein sequence ID" value="VTZ91528.1"/>
    <property type="molecule type" value="Genomic_DNA"/>
</dbReference>
<evidence type="ECO:0000313" key="4">
    <source>
        <dbReference type="Proteomes" id="UP000365705"/>
    </source>
</evidence>
<name>A0A099Y920_LIMMU</name>
<evidence type="ECO:0008006" key="5">
    <source>
        <dbReference type="Google" id="ProtNLM"/>
    </source>
</evidence>
<evidence type="ECO:0000313" key="3">
    <source>
        <dbReference type="Proteomes" id="UP000030001"/>
    </source>
</evidence>